<dbReference type="GO" id="GO:0006508">
    <property type="term" value="P:proteolysis"/>
    <property type="evidence" value="ECO:0007669"/>
    <property type="project" value="InterPro"/>
</dbReference>
<protein>
    <submittedName>
        <fullName evidence="2">Leucine aminopeptidase-related protein</fullName>
    </submittedName>
</protein>
<dbReference type="InterPro" id="IPR007484">
    <property type="entry name" value="Peptidase_M28"/>
</dbReference>
<dbReference type="Gene3D" id="3.40.630.10">
    <property type="entry name" value="Zn peptidases"/>
    <property type="match status" value="1"/>
</dbReference>
<dbReference type="GO" id="GO:0004177">
    <property type="term" value="F:aminopeptidase activity"/>
    <property type="evidence" value="ECO:0007669"/>
    <property type="project" value="UniProtKB-KW"/>
</dbReference>
<keyword evidence="2" id="KW-0378">Hydrolase</keyword>
<feature type="domain" description="Peptidase M28" evidence="1">
    <location>
        <begin position="255"/>
        <end position="453"/>
    </location>
</feature>
<dbReference type="PANTHER" id="PTHR12147">
    <property type="entry name" value="METALLOPEPTIDASE M28 FAMILY MEMBER"/>
    <property type="match status" value="1"/>
</dbReference>
<keyword evidence="2" id="KW-0645">Protease</keyword>
<dbReference type="InterPro" id="IPR045175">
    <property type="entry name" value="M28_fam"/>
</dbReference>
<dbReference type="GO" id="GO:0008235">
    <property type="term" value="F:metalloexopeptidase activity"/>
    <property type="evidence" value="ECO:0007669"/>
    <property type="project" value="InterPro"/>
</dbReference>
<dbReference type="PANTHER" id="PTHR12147:SF26">
    <property type="entry name" value="PEPTIDASE M28 DOMAIN-CONTAINING PROTEIN"/>
    <property type="match status" value="1"/>
</dbReference>
<comment type="caution">
    <text evidence="2">The sequence shown here is derived from an EMBL/GenBank/DDBJ whole genome shotgun (WGS) entry which is preliminary data.</text>
</comment>
<dbReference type="Pfam" id="PF04389">
    <property type="entry name" value="Peptidase_M28"/>
    <property type="match status" value="1"/>
</dbReference>
<dbReference type="Proteomes" id="UP000252355">
    <property type="component" value="Unassembled WGS sequence"/>
</dbReference>
<reference evidence="2 3" key="1">
    <citation type="submission" date="2018-05" db="EMBL/GenBank/DDBJ databases">
        <title>A metagenomic window into the 2 km-deep terrestrial subsurface aquifer revealed taxonomically and functionally diverse microbial community comprising novel uncultured bacterial lineages.</title>
        <authorList>
            <person name="Kadnikov V.V."/>
            <person name="Mardanov A.V."/>
            <person name="Beletsky A.V."/>
            <person name="Banks D."/>
            <person name="Pimenov N.V."/>
            <person name="Frank Y.A."/>
            <person name="Karnachuk O.V."/>
            <person name="Ravin N.V."/>
        </authorList>
    </citation>
    <scope>NUCLEOTIDE SEQUENCE [LARGE SCALE GENOMIC DNA]</scope>
    <source>
        <strain evidence="2">BY5</strain>
    </source>
</reference>
<sequence length="464" mass="51552">MARRWLASLLAIGFLALPLAGLALSGEPKAEFDEFVRTLREDRRLDRIGYVVEVKLPLSKANETKIFAYAGKYFYASPDGYLTHVNHARLDRMQKAKLDVRIIDKKRLDDAREAWYLVWVGNEAEDRVLRDRFEPLFAHSHTRLIRIRPEDEDYLQFHGLRYSLVEEELLPLKTPPMTFKSPRIDLDPKIAELLPLITKEDMAATVKRLEDCVSRQVRAKGNAEAVEWLAAQFQQMPGLEVSTPTFSYSTKPLSNVVAIQKGVKDPSIVFVVIGHLDSTVGWSSSGGQAPGADDNGSGAAGVLHIASVASTLALPYTVIYCCANAEEVGLVGSKALARQLAAASGQTVKAVLNLDMIADRDDNQVAVIGNTRSNWLIDVFKDVARLYTGLESKCLYNSDIWYSDHSSFWNIGVPAILTIEGYPEMSPHYHKVTDTVANLSPALMERVARANLATLLTLNAEPRR</sequence>
<evidence type="ECO:0000259" key="1">
    <source>
        <dbReference type="Pfam" id="PF04389"/>
    </source>
</evidence>
<accession>A0A367ZWG9</accession>
<gene>
    <name evidence="2" type="ORF">OZSIB_0805</name>
</gene>
<proteinExistence type="predicted"/>
<organism evidence="2 3">
    <name type="scientific">Candidatus Ozemobacter sibiricus</name>
    <dbReference type="NCBI Taxonomy" id="2268124"/>
    <lineage>
        <taxon>Bacteria</taxon>
        <taxon>Candidatus Ozemobacteria</taxon>
        <taxon>Candidatus Ozemobacterales</taxon>
        <taxon>Candidatus Ozemobacteraceae</taxon>
        <taxon>Candidatus Ozemobacter</taxon>
    </lineage>
</organism>
<dbReference type="SUPFAM" id="SSF53187">
    <property type="entry name" value="Zn-dependent exopeptidases"/>
    <property type="match status" value="1"/>
</dbReference>
<dbReference type="AlphaFoldDB" id="A0A367ZWG9"/>
<name>A0A367ZWG9_9BACT</name>
<keyword evidence="2" id="KW-0031">Aminopeptidase</keyword>
<dbReference type="EMBL" id="QOQW01000001">
    <property type="protein sequence ID" value="RCK81671.1"/>
    <property type="molecule type" value="Genomic_DNA"/>
</dbReference>
<evidence type="ECO:0000313" key="3">
    <source>
        <dbReference type="Proteomes" id="UP000252355"/>
    </source>
</evidence>
<evidence type="ECO:0000313" key="2">
    <source>
        <dbReference type="EMBL" id="RCK81671.1"/>
    </source>
</evidence>